<protein>
    <submittedName>
        <fullName evidence="3">Sugar lactone lactonase YvrE</fullName>
    </submittedName>
</protein>
<dbReference type="InterPro" id="IPR011042">
    <property type="entry name" value="6-blade_b-propeller_TolB-like"/>
</dbReference>
<dbReference type="Pfam" id="PF08450">
    <property type="entry name" value="SGL"/>
    <property type="match status" value="1"/>
</dbReference>
<dbReference type="InterPro" id="IPR013658">
    <property type="entry name" value="SGL"/>
</dbReference>
<dbReference type="RefSeq" id="WP_238280626.1">
    <property type="nucleotide sequence ID" value="NZ_BPQL01000090.1"/>
</dbReference>
<organism evidence="3 4">
    <name type="scientific">Methylobacterium goesingense</name>
    <dbReference type="NCBI Taxonomy" id="243690"/>
    <lineage>
        <taxon>Bacteria</taxon>
        <taxon>Pseudomonadati</taxon>
        <taxon>Pseudomonadota</taxon>
        <taxon>Alphaproteobacteria</taxon>
        <taxon>Hyphomicrobiales</taxon>
        <taxon>Methylobacteriaceae</taxon>
        <taxon>Methylobacterium</taxon>
    </lineage>
</organism>
<dbReference type="PRINTS" id="PR01790">
    <property type="entry name" value="SMP30FAMILY"/>
</dbReference>
<sequence length="288" mass="31318">METVPVEIVDRPERDQLGEGPVWVPERGRLFWVDIEAPAIRWLDVASGRSGSHGFPEPVGWIIPRANRSDFVVGLKSGFAFFDLETGRLERLGDPEPEHPDNRLNDAKVDLAGRIWAGSKHCADAAETGALHRLDPDLTWRCHDRGYGVANGPTFSLDGRTLYHTDSAARTVFAFDVDADGALSGKRSFLCFPEAWGYPDGMTTDAEGCLWIAHWGGGRISRFDPYGTLLRSIALPATNITSCTFAGPDLDRLYLTSAALDCGHEPAAGALFVLDPGTRGLPPRAFAG</sequence>
<comment type="caution">
    <text evidence="3">The sequence shown here is derived from an EMBL/GenBank/DDBJ whole genome shotgun (WGS) entry which is preliminary data.</text>
</comment>
<dbReference type="PANTHER" id="PTHR10907:SF47">
    <property type="entry name" value="REGUCALCIN"/>
    <property type="match status" value="1"/>
</dbReference>
<dbReference type="PANTHER" id="PTHR10907">
    <property type="entry name" value="REGUCALCIN"/>
    <property type="match status" value="1"/>
</dbReference>
<evidence type="ECO:0000256" key="1">
    <source>
        <dbReference type="ARBA" id="ARBA00008853"/>
    </source>
</evidence>
<dbReference type="EMBL" id="JBEPMM010000033">
    <property type="protein sequence ID" value="MET3695583.1"/>
    <property type="molecule type" value="Genomic_DNA"/>
</dbReference>
<proteinExistence type="inferred from homology"/>
<evidence type="ECO:0000259" key="2">
    <source>
        <dbReference type="Pfam" id="PF08450"/>
    </source>
</evidence>
<evidence type="ECO:0000313" key="3">
    <source>
        <dbReference type="EMBL" id="MET3695583.1"/>
    </source>
</evidence>
<gene>
    <name evidence="3" type="ORF">ABID43_005152</name>
</gene>
<dbReference type="Proteomes" id="UP001549145">
    <property type="component" value="Unassembled WGS sequence"/>
</dbReference>
<dbReference type="InterPro" id="IPR005511">
    <property type="entry name" value="SMP-30"/>
</dbReference>
<keyword evidence="4" id="KW-1185">Reference proteome</keyword>
<accession>A0ABV2LCK4</accession>
<evidence type="ECO:0000313" key="4">
    <source>
        <dbReference type="Proteomes" id="UP001549145"/>
    </source>
</evidence>
<dbReference type="Gene3D" id="2.120.10.30">
    <property type="entry name" value="TolB, C-terminal domain"/>
    <property type="match status" value="1"/>
</dbReference>
<dbReference type="SUPFAM" id="SSF63829">
    <property type="entry name" value="Calcium-dependent phosphotriesterase"/>
    <property type="match status" value="1"/>
</dbReference>
<name>A0ABV2LCK4_9HYPH</name>
<comment type="similarity">
    <text evidence="1">Belongs to the SMP-30/CGR1 family.</text>
</comment>
<reference evidence="3 4" key="1">
    <citation type="submission" date="2024-06" db="EMBL/GenBank/DDBJ databases">
        <title>Genomic Encyclopedia of Type Strains, Phase IV (KMG-IV): sequencing the most valuable type-strain genomes for metagenomic binning, comparative biology and taxonomic classification.</title>
        <authorList>
            <person name="Goeker M."/>
        </authorList>
    </citation>
    <scope>NUCLEOTIDE SEQUENCE [LARGE SCALE GENOMIC DNA]</scope>
    <source>
        <strain evidence="3 4">DSM 21331</strain>
    </source>
</reference>
<feature type="domain" description="SMP-30/Gluconolactonase/LRE-like region" evidence="2">
    <location>
        <begin position="17"/>
        <end position="258"/>
    </location>
</feature>